<dbReference type="EMBL" id="CP097320">
    <property type="protein sequence ID" value="UQX12347.1"/>
    <property type="molecule type" value="Genomic_DNA"/>
</dbReference>
<dbReference type="Proteomes" id="UP001056610">
    <property type="component" value="Chromosome"/>
</dbReference>
<keyword evidence="1" id="KW-1133">Transmembrane helix</keyword>
<name>A0ABY4QPB9_9MYCO</name>
<organism evidence="2 3">
    <name type="scientific">Candidatus Mycobacterium methanotrophicum</name>
    <dbReference type="NCBI Taxonomy" id="2943498"/>
    <lineage>
        <taxon>Bacteria</taxon>
        <taxon>Bacillati</taxon>
        <taxon>Actinomycetota</taxon>
        <taxon>Actinomycetes</taxon>
        <taxon>Mycobacteriales</taxon>
        <taxon>Mycobacteriaceae</taxon>
        <taxon>Mycobacterium</taxon>
    </lineage>
</organism>
<protein>
    <submittedName>
        <fullName evidence="2">LapA family protein</fullName>
    </submittedName>
</protein>
<sequence length="103" mass="11279">MGDTYRDPVDHVRTTRSHAGESMIDVLRWPGYLLVVAGVIAVVGCLAAFGTGHPSQGMTTGVIAVAAMTFGLVWLAAEHRRVRRIEDRWYDAHPEVPRQPPAS</sequence>
<keyword evidence="1" id="KW-0472">Membrane</keyword>
<evidence type="ECO:0000313" key="3">
    <source>
        <dbReference type="Proteomes" id="UP001056610"/>
    </source>
</evidence>
<accession>A0ABY4QPB9</accession>
<gene>
    <name evidence="2" type="ORF">M5I08_08875</name>
</gene>
<evidence type="ECO:0000256" key="1">
    <source>
        <dbReference type="SAM" id="Phobius"/>
    </source>
</evidence>
<reference evidence="2" key="1">
    <citation type="submission" date="2022-05" db="EMBL/GenBank/DDBJ databases">
        <title>A methanotrophic Mycobacterium dominates a cave microbial ecosystem.</title>
        <authorList>
            <person name="Van Spanning R.J.M."/>
            <person name="Guan Q."/>
            <person name="Melkonian C."/>
            <person name="Gallant J."/>
            <person name="Polerecky L."/>
            <person name="Flot J.-F."/>
            <person name="Brandt B.W."/>
            <person name="Braster M."/>
            <person name="Iturbe Espinoza P."/>
            <person name="Aerts J."/>
            <person name="Meima-Franke M."/>
            <person name="Piersma S.R."/>
            <person name="Bunduc C."/>
            <person name="Ummels R."/>
            <person name="Pain A."/>
            <person name="Fleming E.J."/>
            <person name="van der Wel N."/>
            <person name="Gherman V.D."/>
            <person name="Sarbu S.M."/>
            <person name="Bodelier P.L.E."/>
            <person name="Bitter W."/>
        </authorList>
    </citation>
    <scope>NUCLEOTIDE SEQUENCE</scope>
    <source>
        <strain evidence="2">Sulfur Cave</strain>
    </source>
</reference>
<evidence type="ECO:0000313" key="2">
    <source>
        <dbReference type="EMBL" id="UQX12347.1"/>
    </source>
</evidence>
<dbReference type="InterPro" id="IPR049606">
    <property type="entry name" value="UsfY-like"/>
</dbReference>
<proteinExistence type="predicted"/>
<dbReference type="RefSeq" id="WP_219066811.1">
    <property type="nucleotide sequence ID" value="NZ_CAJUXY010000011.1"/>
</dbReference>
<keyword evidence="1" id="KW-0812">Transmembrane</keyword>
<keyword evidence="3" id="KW-1185">Reference proteome</keyword>
<feature type="transmembrane region" description="Helical" evidence="1">
    <location>
        <begin position="32"/>
        <end position="52"/>
    </location>
</feature>
<dbReference type="NCBIfam" id="NF041247">
    <property type="entry name" value="UsfY"/>
    <property type="match status" value="1"/>
</dbReference>
<feature type="transmembrane region" description="Helical" evidence="1">
    <location>
        <begin position="58"/>
        <end position="77"/>
    </location>
</feature>